<dbReference type="GO" id="GO:0006284">
    <property type="term" value="P:base-excision repair"/>
    <property type="evidence" value="ECO:0007669"/>
    <property type="project" value="InterPro"/>
</dbReference>
<dbReference type="EMBL" id="JANGAB010000329">
    <property type="protein sequence ID" value="MCQ4950838.1"/>
    <property type="molecule type" value="Genomic_DNA"/>
</dbReference>
<sequence>MRTAITNAQAFLKVQERCGSFHQFLWAYVDDTPTPFQPFCRAFGRV</sequence>
<dbReference type="InterPro" id="IPR005019">
    <property type="entry name" value="Adenine_glyco"/>
</dbReference>
<comment type="caution">
    <text evidence="1">The sequence shown here is derived from an EMBL/GenBank/DDBJ whole genome shotgun (WGS) entry which is preliminary data.</text>
</comment>
<proteinExistence type="predicted"/>
<dbReference type="Proteomes" id="UP001205063">
    <property type="component" value="Unassembled WGS sequence"/>
</dbReference>
<reference evidence="1" key="1">
    <citation type="submission" date="2022-06" db="EMBL/GenBank/DDBJ databases">
        <title>Isolation of gut microbiota from human fecal samples.</title>
        <authorList>
            <person name="Pamer E.G."/>
            <person name="Barat B."/>
            <person name="Waligurski E."/>
            <person name="Medina S."/>
            <person name="Paddock L."/>
            <person name="Mostad J."/>
        </authorList>
    </citation>
    <scope>NUCLEOTIDE SEQUENCE</scope>
    <source>
        <strain evidence="1">DFI.7.96</strain>
    </source>
</reference>
<dbReference type="SUPFAM" id="SSF48150">
    <property type="entry name" value="DNA-glycosylase"/>
    <property type="match status" value="1"/>
</dbReference>
<evidence type="ECO:0000313" key="1">
    <source>
        <dbReference type="EMBL" id="MCQ4950838.1"/>
    </source>
</evidence>
<dbReference type="Pfam" id="PF03352">
    <property type="entry name" value="Adenine_glyco"/>
    <property type="match status" value="1"/>
</dbReference>
<gene>
    <name evidence="1" type="ORF">NE646_14505</name>
</gene>
<evidence type="ECO:0000313" key="2">
    <source>
        <dbReference type="Proteomes" id="UP001205063"/>
    </source>
</evidence>
<dbReference type="AlphaFoldDB" id="A0AAW5KEC2"/>
<dbReference type="InterPro" id="IPR011257">
    <property type="entry name" value="DNA_glycosylase"/>
</dbReference>
<accession>A0AAW5KEC2</accession>
<dbReference type="Gene3D" id="1.10.340.30">
    <property type="entry name" value="Hypothetical protein, domain 2"/>
    <property type="match status" value="1"/>
</dbReference>
<organism evidence="1 2">
    <name type="scientific">Bittarella massiliensis</name>
    <name type="common">ex Durand et al. 2017</name>
    <dbReference type="NCBI Taxonomy" id="1720313"/>
    <lineage>
        <taxon>Bacteria</taxon>
        <taxon>Bacillati</taxon>
        <taxon>Bacillota</taxon>
        <taxon>Clostridia</taxon>
        <taxon>Eubacteriales</taxon>
        <taxon>Oscillospiraceae</taxon>
        <taxon>Bittarella (ex Durand et al. 2017)</taxon>
    </lineage>
</organism>
<dbReference type="GO" id="GO:0008725">
    <property type="term" value="F:DNA-3-methyladenine glycosylase activity"/>
    <property type="evidence" value="ECO:0007669"/>
    <property type="project" value="InterPro"/>
</dbReference>
<protein>
    <submittedName>
        <fullName evidence="1">DNA-3-methyladenine glycosylase I</fullName>
    </submittedName>
</protein>
<dbReference type="RefSeq" id="WP_256136944.1">
    <property type="nucleotide sequence ID" value="NZ_JANGAB010000329.1"/>
</dbReference>
<name>A0AAW5KEC2_9FIRM</name>